<dbReference type="InterPro" id="IPR027417">
    <property type="entry name" value="P-loop_NTPase"/>
</dbReference>
<sequence>MIRQLIFEGFKDQTRNVALTGLDLFTSNNVNGVGKSAILEAFKLVLLGEIPGRAKNLDDILKFTSQDAIRVEAVAEQGSERRVIERCFLKEGKQGERRPIRIDQAQLKFEEGNYWIKENIGAVSVAFDPQEFLGLSAAKKLQWVISHSPETWSIDKDWVRMMAMAYFTRRYLGSGLLNLLLQEFAMKTMDDLFDCKEDCASITHKLEMHFESQEPQRWARIRRVLDAALQAWSASLSAQDNLKMIQKLLKSALVEKKTMIREQAGAVACIQPENGKGPAIDALQSDLERCENELESLTAQFDALAERHAIEEAGRREEAALQKELEDLKRGLDAQRSAESFDSEWEQLERDKTDLDRLQASLDDLLQPWDSLSGQFRKQEAELAETQRQLNLRRNTVEAAQAAASARCPIAGSIRCETDMTPYQEILAEEIRDLSQSLGALEEKNLETQESLEEMRAKREHLQKQLQEGRDWNRSLELRQTGLLEKRNAAEVERIRAESRVTACNEALQAIRKERNVNPLLSEQVDQRAQLQVDKQDLTNRRRQLRADLDQALKEEGKRQAVEDLKRARADAEQDLEIMKQAESLFGPSGLQGDIVARAAAGLQDEAGKILRLIDPDLEFAIDFTGKDLQMGWSRQGKLIPFDTLNSGHFVLFMVPFLTALVSRLSRFRMKSHLRTLRALCIEAESLTPNNLRALLRGLSKMKAQGYLDNVLVAHYASIGEAQELSGFKEHILEEAGGLTLAA</sequence>
<protein>
    <recommendedName>
        <fullName evidence="4">Rad50/SbcC-type AAA domain-containing protein</fullName>
    </recommendedName>
</protein>
<dbReference type="AlphaFoldDB" id="A0A7T0G2Q1"/>
<dbReference type="EMBL" id="CP048620">
    <property type="protein sequence ID" value="QPJ64575.1"/>
    <property type="molecule type" value="Genomic_DNA"/>
</dbReference>
<dbReference type="KEGG" id="nva:G3M78_03860"/>
<dbReference type="Gene3D" id="1.10.287.1490">
    <property type="match status" value="1"/>
</dbReference>
<accession>A0A7T0G2Q1</accession>
<dbReference type="Gene3D" id="3.40.50.300">
    <property type="entry name" value="P-loop containing nucleotide triphosphate hydrolases"/>
    <property type="match status" value="1"/>
</dbReference>
<feature type="coiled-coil region" evidence="1">
    <location>
        <begin position="521"/>
        <end position="585"/>
    </location>
</feature>
<organism evidence="2 3">
    <name type="scientific">Candidatus Nitrohelix vancouverensis</name>
    <dbReference type="NCBI Taxonomy" id="2705534"/>
    <lineage>
        <taxon>Bacteria</taxon>
        <taxon>Pseudomonadati</taxon>
        <taxon>Nitrospinota/Tectimicrobiota group</taxon>
        <taxon>Nitrospinota</taxon>
        <taxon>Nitrospinia</taxon>
        <taxon>Nitrospinales</taxon>
        <taxon>Nitrospinaceae</taxon>
        <taxon>Candidatus Nitrohelix</taxon>
    </lineage>
</organism>
<gene>
    <name evidence="2" type="ORF">G3M78_03860</name>
</gene>
<evidence type="ECO:0000313" key="2">
    <source>
        <dbReference type="EMBL" id="QPJ64575.1"/>
    </source>
</evidence>
<feature type="coiled-coil region" evidence="1">
    <location>
        <begin position="383"/>
        <end position="465"/>
    </location>
</feature>
<feature type="coiled-coil region" evidence="1">
    <location>
        <begin position="280"/>
        <end position="338"/>
    </location>
</feature>
<dbReference type="Proteomes" id="UP000594464">
    <property type="component" value="Chromosome"/>
</dbReference>
<evidence type="ECO:0008006" key="4">
    <source>
        <dbReference type="Google" id="ProtNLM"/>
    </source>
</evidence>
<name>A0A7T0G2Q1_9BACT</name>
<evidence type="ECO:0000256" key="1">
    <source>
        <dbReference type="SAM" id="Coils"/>
    </source>
</evidence>
<proteinExistence type="predicted"/>
<evidence type="ECO:0000313" key="3">
    <source>
        <dbReference type="Proteomes" id="UP000594464"/>
    </source>
</evidence>
<reference evidence="3" key="1">
    <citation type="submission" date="2020-02" db="EMBL/GenBank/DDBJ databases">
        <title>Genomic and physiological characterization of two novel Nitrospinaceae genera.</title>
        <authorList>
            <person name="Mueller A.J."/>
            <person name="Jung M.-Y."/>
            <person name="Strachan C.R."/>
            <person name="Herbold C.W."/>
            <person name="Kirkegaard R.H."/>
            <person name="Daims H."/>
        </authorList>
    </citation>
    <scope>NUCLEOTIDE SEQUENCE [LARGE SCALE GENOMIC DNA]</scope>
</reference>
<keyword evidence="1" id="KW-0175">Coiled coil</keyword>